<dbReference type="EMBL" id="QSND01000002">
    <property type="protein sequence ID" value="KAA6452115.1"/>
    <property type="molecule type" value="Genomic_DNA"/>
</dbReference>
<gene>
    <name evidence="2" type="ORF">DX927_09070</name>
</gene>
<evidence type="ECO:0000313" key="2">
    <source>
        <dbReference type="EMBL" id="KAA6452115.1"/>
    </source>
</evidence>
<evidence type="ECO:0000256" key="1">
    <source>
        <dbReference type="SAM" id="Phobius"/>
    </source>
</evidence>
<keyword evidence="1" id="KW-0812">Transmembrane</keyword>
<accession>A0A5M8RTZ7</accession>
<feature type="transmembrane region" description="Helical" evidence="1">
    <location>
        <begin position="80"/>
        <end position="99"/>
    </location>
</feature>
<comment type="caution">
    <text evidence="2">The sequence shown here is derived from an EMBL/GenBank/DDBJ whole genome shotgun (WGS) entry which is preliminary data.</text>
</comment>
<reference evidence="2 3" key="1">
    <citation type="submission" date="2018-08" db="EMBL/GenBank/DDBJ databases">
        <title>Bacillus phenotypic plasticity.</title>
        <authorList>
            <person name="Hurtado E."/>
        </authorList>
    </citation>
    <scope>NUCLEOTIDE SEQUENCE [LARGE SCALE GENOMIC DNA]</scope>
    <source>
        <strain evidence="2 3">427</strain>
    </source>
</reference>
<sequence>MKGLNIIKGVLVLIGGAFWIGYLWIYRPTIGESATTIAFTLGLVFATEVRNWFYSLILVLISAFAVVLYGYMYLENFKQLLVMLLVSLPMVSAMFLHVAEQESEKE</sequence>
<feature type="transmembrane region" description="Helical" evidence="1">
    <location>
        <begin position="52"/>
        <end position="73"/>
    </location>
</feature>
<protein>
    <submittedName>
        <fullName evidence="2">Uncharacterized protein</fullName>
    </submittedName>
</protein>
<dbReference type="Proteomes" id="UP000324326">
    <property type="component" value="Unassembled WGS sequence"/>
</dbReference>
<feature type="transmembrane region" description="Helical" evidence="1">
    <location>
        <begin position="6"/>
        <end position="25"/>
    </location>
</feature>
<proteinExistence type="predicted"/>
<keyword evidence="1" id="KW-0472">Membrane</keyword>
<dbReference type="AlphaFoldDB" id="A0A5M8RTZ7"/>
<evidence type="ECO:0000313" key="3">
    <source>
        <dbReference type="Proteomes" id="UP000324326"/>
    </source>
</evidence>
<name>A0A5M8RTZ7_9BACI</name>
<organism evidence="2 3">
    <name type="scientific">Bacillus swezeyi</name>
    <dbReference type="NCBI Taxonomy" id="1925020"/>
    <lineage>
        <taxon>Bacteria</taxon>
        <taxon>Bacillati</taxon>
        <taxon>Bacillota</taxon>
        <taxon>Bacilli</taxon>
        <taxon>Bacillales</taxon>
        <taxon>Bacillaceae</taxon>
        <taxon>Bacillus</taxon>
    </lineage>
</organism>
<keyword evidence="1" id="KW-1133">Transmembrane helix</keyword>